<protein>
    <submittedName>
        <fullName evidence="2">CoA transferase</fullName>
    </submittedName>
</protein>
<sequence>MSLDRTYRGLRVLDLSENIAGPLACLILADLGADVIKVERPRSGEATRSLPPRWGPESTVFLTVNRNKRSAALDITDPVGRDAVLRIAARSDIVVESFRPGVAERLGLGFADLRRVNPRVVHCKVSAFGTGPLGHDRPGYDAIVQAFTGIMEMTGDPDGRPVRAAPSIVDVSTGLWAVTAIQAALARRADEPGAQHLEATLVDSAFFLMCHQVMGYLGTGTFPGRLGSGAPSTAPYQAFRTADGAMMIAAATDRLFEKMCLALDIPDVLTDPRFRTVADRVRERDALTAAIEARLATAPAEHWLARVSAAGVPAGPVNDLATALAHPVTLERALVRDAEPLTDDPRIDGLKQLRLPIDTEGSCAMREPPAVGQHTAEILTEAGLSPDEIHRLVPDPMTEATVSPR</sequence>
<keyword evidence="3" id="KW-1185">Reference proteome</keyword>
<dbReference type="InterPro" id="IPR044855">
    <property type="entry name" value="CoA-Trfase_III_dom3_sf"/>
</dbReference>
<keyword evidence="1 2" id="KW-0808">Transferase</keyword>
<dbReference type="PANTHER" id="PTHR48207">
    <property type="entry name" value="SUCCINATE--HYDROXYMETHYLGLUTARATE COA-TRANSFERASE"/>
    <property type="match status" value="1"/>
</dbReference>
<dbReference type="RefSeq" id="WP_169384583.1">
    <property type="nucleotide sequence ID" value="NZ_JAAXLA010000074.1"/>
</dbReference>
<gene>
    <name evidence="2" type="ORF">HF526_28045</name>
</gene>
<dbReference type="SUPFAM" id="SSF89796">
    <property type="entry name" value="CoA-transferase family III (CaiB/BaiF)"/>
    <property type="match status" value="1"/>
</dbReference>
<dbReference type="GO" id="GO:0016740">
    <property type="term" value="F:transferase activity"/>
    <property type="evidence" value="ECO:0007669"/>
    <property type="project" value="UniProtKB-KW"/>
</dbReference>
<name>A0ABX1SJZ2_9PSEU</name>
<dbReference type="EMBL" id="JAAXLA010000074">
    <property type="protein sequence ID" value="NMI01123.1"/>
    <property type="molecule type" value="Genomic_DNA"/>
</dbReference>
<dbReference type="Proteomes" id="UP000820669">
    <property type="component" value="Unassembled WGS sequence"/>
</dbReference>
<dbReference type="Pfam" id="PF02515">
    <property type="entry name" value="CoA_transf_3"/>
    <property type="match status" value="1"/>
</dbReference>
<evidence type="ECO:0000256" key="1">
    <source>
        <dbReference type="ARBA" id="ARBA00022679"/>
    </source>
</evidence>
<organism evidence="2 3">
    <name type="scientific">Pseudonocardia acidicola</name>
    <dbReference type="NCBI Taxonomy" id="2724939"/>
    <lineage>
        <taxon>Bacteria</taxon>
        <taxon>Bacillati</taxon>
        <taxon>Actinomycetota</taxon>
        <taxon>Actinomycetes</taxon>
        <taxon>Pseudonocardiales</taxon>
        <taxon>Pseudonocardiaceae</taxon>
        <taxon>Pseudonocardia</taxon>
    </lineage>
</organism>
<dbReference type="PANTHER" id="PTHR48207:SF3">
    <property type="entry name" value="SUCCINATE--HYDROXYMETHYLGLUTARATE COA-TRANSFERASE"/>
    <property type="match status" value="1"/>
</dbReference>
<reference evidence="2 3" key="1">
    <citation type="submission" date="2020-04" db="EMBL/GenBank/DDBJ databases">
        <authorList>
            <person name="Klaysubun C."/>
            <person name="Duangmal K."/>
            <person name="Lipun K."/>
        </authorList>
    </citation>
    <scope>NUCLEOTIDE SEQUENCE [LARGE SCALE GENOMIC DNA]</scope>
    <source>
        <strain evidence="2 3">K10HN5</strain>
    </source>
</reference>
<evidence type="ECO:0000313" key="3">
    <source>
        <dbReference type="Proteomes" id="UP000820669"/>
    </source>
</evidence>
<dbReference type="InterPro" id="IPR050483">
    <property type="entry name" value="CoA-transferase_III_domain"/>
</dbReference>
<proteinExistence type="predicted"/>
<evidence type="ECO:0000313" key="2">
    <source>
        <dbReference type="EMBL" id="NMI01123.1"/>
    </source>
</evidence>
<accession>A0ABX1SJZ2</accession>
<dbReference type="Gene3D" id="3.30.1540.10">
    <property type="entry name" value="formyl-coa transferase, domain 3"/>
    <property type="match status" value="1"/>
</dbReference>
<dbReference type="InterPro" id="IPR023606">
    <property type="entry name" value="CoA-Trfase_III_dom_1_sf"/>
</dbReference>
<dbReference type="Gene3D" id="3.40.50.10540">
    <property type="entry name" value="Crotonobetainyl-coa:carnitine coa-transferase, domain 1"/>
    <property type="match status" value="1"/>
</dbReference>
<dbReference type="InterPro" id="IPR003673">
    <property type="entry name" value="CoA-Trfase_fam_III"/>
</dbReference>
<comment type="caution">
    <text evidence="2">The sequence shown here is derived from an EMBL/GenBank/DDBJ whole genome shotgun (WGS) entry which is preliminary data.</text>
</comment>